<dbReference type="EMBL" id="ULHB01000013">
    <property type="protein sequence ID" value="SYW75947.1"/>
    <property type="molecule type" value="Genomic_DNA"/>
</dbReference>
<proteinExistence type="inferred from homology"/>
<dbReference type="PANTHER" id="PTHR11937">
    <property type="entry name" value="ACTIN"/>
    <property type="match status" value="1"/>
</dbReference>
<dbReference type="Proteomes" id="UP000658997">
    <property type="component" value="Unassembled WGS sequence"/>
</dbReference>
<protein>
    <submittedName>
        <fullName evidence="4">Related to ARP6 - Actin-related protein</fullName>
    </submittedName>
    <submittedName>
        <fullName evidence="3">Related to ARP6-Actin-related protein</fullName>
    </submittedName>
</protein>
<dbReference type="SUPFAM" id="SSF53067">
    <property type="entry name" value="Actin-like ATPase domain"/>
    <property type="match status" value="2"/>
</dbReference>
<feature type="region of interest" description="Disordered" evidence="2">
    <location>
        <begin position="598"/>
        <end position="660"/>
    </location>
</feature>
<evidence type="ECO:0000256" key="2">
    <source>
        <dbReference type="SAM" id="MobiDB-lite"/>
    </source>
</evidence>
<reference evidence="5" key="2">
    <citation type="submission" date="2016-04" db="EMBL/GenBank/DDBJ databases">
        <authorList>
            <person name="Guldener U."/>
            <person name="Guldener U."/>
        </authorList>
    </citation>
    <scope>NUCLEOTIDE SEQUENCE [LARGE SCALE GENOMIC DNA]</scope>
    <source>
        <strain evidence="5">UB2112</strain>
    </source>
</reference>
<keyword evidence="6" id="KW-1185">Reference proteome</keyword>
<gene>
    <name evidence="4" type="ORF">UBRO2_01102</name>
    <name evidence="3" type="ORF">UBRO_15312</name>
</gene>
<accession>A0A1K0G9I2</accession>
<reference evidence="3" key="1">
    <citation type="submission" date="2016-04" db="EMBL/GenBank/DDBJ databases">
        <authorList>
            <person name="Evans L.H."/>
            <person name="Alamgir A."/>
            <person name="Owens N."/>
            <person name="Weber N.D."/>
            <person name="Virtaneva K."/>
            <person name="Barbian K."/>
            <person name="Babar A."/>
            <person name="Rosenke K."/>
        </authorList>
    </citation>
    <scope>NUCLEOTIDE SEQUENCE</scope>
    <source>
        <strain evidence="3">UB2112</strain>
    </source>
</reference>
<evidence type="ECO:0000313" key="4">
    <source>
        <dbReference type="EMBL" id="SYW75947.1"/>
    </source>
</evidence>
<dbReference type="Pfam" id="PF00022">
    <property type="entry name" value="Actin"/>
    <property type="match status" value="1"/>
</dbReference>
<feature type="region of interest" description="Disordered" evidence="2">
    <location>
        <begin position="408"/>
        <end position="484"/>
    </location>
</feature>
<dbReference type="SMART" id="SM00268">
    <property type="entry name" value="ACTIN"/>
    <property type="match status" value="1"/>
</dbReference>
<feature type="compositionally biased region" description="Polar residues" evidence="2">
    <location>
        <begin position="11"/>
        <end position="20"/>
    </location>
</feature>
<feature type="compositionally biased region" description="Basic and acidic residues" evidence="2">
    <location>
        <begin position="433"/>
        <end position="445"/>
    </location>
</feature>
<evidence type="ECO:0000313" key="5">
    <source>
        <dbReference type="Proteomes" id="UP000179920"/>
    </source>
</evidence>
<dbReference type="EMBL" id="LT558130">
    <property type="protein sequence ID" value="SAM84455.1"/>
    <property type="molecule type" value="Genomic_DNA"/>
</dbReference>
<dbReference type="InterPro" id="IPR004000">
    <property type="entry name" value="Actin"/>
</dbReference>
<name>A0A1K0G9I2_9BASI</name>
<sequence>MPASTREAAATSPSLENSTADPLSGVDTIIVIDNGAHNIRIASIPYPLPTSLFPSSSWSSIDTRTLLSSIPIEVYPNAIARTRMPHTIPSHSFPTATAPAPGTKTSIFVSSHIHSLLDDYAALHLRLPHQSGVIVDWAAQKRIWDHVLTNHLVKTEGGSGSGKKGKGKLLAGKAVVITEAYLNPEPVQSAIDLMLFEQYGTQAVWRTTSADLIGVGSDLFSPSIPPRPITPPEEVEIESTATSSSSKPPLRPAPSSDAIEPSLPRISFPSRPQSLLVVDLGYSFCHAIPIINSQPHPASIRRLELGGKMLTNLLKETLSFGQLDMMDESWLMSHIFARTSFVAAEVGRRVYGGGKRVERELERIGTMSAGEWSYEDLLLLEKYRGRYKEKGGGKRVGLEWRLPDYAGNSRRGKRERERARYGFIVDGPNPAKAGERQAKRQKLDKEEVDWDSAFIASSSSSSHTTRKKDGEEEEEEEREDLQSLTLSSERFSILENVFNPSALSLDQKPLPELILDSITSLPASLASAGDMMWSNIVLTGGLSNAVGMKRRLENELRPLAPSDVPVRILPDPREDRSLLPIQAGVLWAVELSARETLRRDRRGEQKESAGKKGGRKGKGRGGGRKSVSLAPADREEEERGEKGRWMTYAQWSNPPTVGGAAAGEVDIVKAANSVFYPATPAFALGTKNSRA</sequence>
<dbReference type="AlphaFoldDB" id="A0A1K0G9I2"/>
<dbReference type="Proteomes" id="UP000179920">
    <property type="component" value="Chromosome XIV"/>
</dbReference>
<comment type="similarity">
    <text evidence="1">Belongs to the actin family.</text>
</comment>
<dbReference type="Gene3D" id="3.30.420.40">
    <property type="match status" value="3"/>
</dbReference>
<feature type="region of interest" description="Disordered" evidence="2">
    <location>
        <begin position="1"/>
        <end position="20"/>
    </location>
</feature>
<evidence type="ECO:0000313" key="6">
    <source>
        <dbReference type="Proteomes" id="UP000658997"/>
    </source>
</evidence>
<feature type="compositionally biased region" description="Basic residues" evidence="2">
    <location>
        <begin position="612"/>
        <end position="623"/>
    </location>
</feature>
<evidence type="ECO:0000256" key="1">
    <source>
        <dbReference type="RuleBase" id="RU000487"/>
    </source>
</evidence>
<dbReference type="InterPro" id="IPR043129">
    <property type="entry name" value="ATPase_NBD"/>
</dbReference>
<evidence type="ECO:0000313" key="3">
    <source>
        <dbReference type="EMBL" id="SAM84455.1"/>
    </source>
</evidence>
<feature type="compositionally biased region" description="Basic and acidic residues" evidence="2">
    <location>
        <begin position="598"/>
        <end position="610"/>
    </location>
</feature>
<reference evidence="4" key="3">
    <citation type="submission" date="2018-08" db="EMBL/GenBank/DDBJ databases">
        <authorList>
            <person name="Guldener U."/>
        </authorList>
    </citation>
    <scope>NUCLEOTIDE SEQUENCE</scope>
    <source>
        <strain evidence="4">UB2</strain>
    </source>
</reference>
<organism evidence="3 5">
    <name type="scientific">Ustilago bromivora</name>
    <dbReference type="NCBI Taxonomy" id="307758"/>
    <lineage>
        <taxon>Eukaryota</taxon>
        <taxon>Fungi</taxon>
        <taxon>Dikarya</taxon>
        <taxon>Basidiomycota</taxon>
        <taxon>Ustilaginomycotina</taxon>
        <taxon>Ustilaginomycetes</taxon>
        <taxon>Ustilaginales</taxon>
        <taxon>Ustilaginaceae</taxon>
        <taxon>Ustilago</taxon>
    </lineage>
</organism>
<dbReference type="OrthoDB" id="6220758at2759"/>
<feature type="region of interest" description="Disordered" evidence="2">
    <location>
        <begin position="223"/>
        <end position="265"/>
    </location>
</feature>